<sequence length="476" mass="53649">MNKHLRKQKELQVKGLQNLGSTCYVSAVIQSLAACDHFKSFVGLCFQRYNPVDSNGRHIVNSKSQLFPLVAALHRACLFVNRQGRNDSNNPAPQIHILRVLSSLNYKLPRGSEQDSFELFEYIMSGIQEEMVKMVQESKGNDYACLIPNAEPEEAQLVEVVVEKIDGNLKVTSVGKSSDNAKMPLYPEPVVDAGGDKECKQMQTAVVHNTNSDELNIFETSQVPHVNHRLGYYHSAKRTILINPFIGSIASRLQCLSCLCQNPWNIEKFHGFSLPLPQSRTDRITLRDLIDNYLKMIIVHEVECDSCCEKNGVKTKSSFSKLTAIARLPKSLCFHIQRSSWGSTGSHKRSDFVVFNEILDLSTLQRFQDVVRSELLGVSQLPSNQKNVDVAKMYSSSPPPMRFFRSQYRLCSVISHCGATDSGHFITFRRGSIDKDTWFLTSDEDVLEVPVMAVFNSKAYMLFYELIEPSGTIFDG</sequence>
<reference evidence="9" key="1">
    <citation type="submission" date="2021-06" db="EMBL/GenBank/DDBJ databases">
        <authorList>
            <person name="Hodson N. C."/>
            <person name="Mongue J. A."/>
            <person name="Jaron S. K."/>
        </authorList>
    </citation>
    <scope>NUCLEOTIDE SEQUENCE</scope>
</reference>
<name>A0A8J2J596_9HEXA</name>
<evidence type="ECO:0000256" key="1">
    <source>
        <dbReference type="ARBA" id="ARBA00000707"/>
    </source>
</evidence>
<dbReference type="GO" id="GO:0004843">
    <property type="term" value="F:cysteine-type deubiquitinase activity"/>
    <property type="evidence" value="ECO:0007669"/>
    <property type="project" value="UniProtKB-UniRule"/>
</dbReference>
<comment type="caution">
    <text evidence="9">The sequence shown here is derived from an EMBL/GenBank/DDBJ whole genome shotgun (WGS) entry which is preliminary data.</text>
</comment>
<evidence type="ECO:0000313" key="9">
    <source>
        <dbReference type="EMBL" id="CAG7700237.1"/>
    </source>
</evidence>
<organism evidence="9 10">
    <name type="scientific">Allacma fusca</name>
    <dbReference type="NCBI Taxonomy" id="39272"/>
    <lineage>
        <taxon>Eukaryota</taxon>
        <taxon>Metazoa</taxon>
        <taxon>Ecdysozoa</taxon>
        <taxon>Arthropoda</taxon>
        <taxon>Hexapoda</taxon>
        <taxon>Collembola</taxon>
        <taxon>Symphypleona</taxon>
        <taxon>Sminthuridae</taxon>
        <taxon>Allacma</taxon>
    </lineage>
</organism>
<dbReference type="Pfam" id="PF00443">
    <property type="entry name" value="UCH"/>
    <property type="match status" value="1"/>
</dbReference>
<keyword evidence="10" id="KW-1185">Reference proteome</keyword>
<dbReference type="GO" id="GO:0016579">
    <property type="term" value="P:protein deubiquitination"/>
    <property type="evidence" value="ECO:0007669"/>
    <property type="project" value="InterPro"/>
</dbReference>
<proteinExistence type="inferred from homology"/>
<evidence type="ECO:0000256" key="5">
    <source>
        <dbReference type="ARBA" id="ARBA00022801"/>
    </source>
</evidence>
<dbReference type="InterPro" id="IPR050164">
    <property type="entry name" value="Peptidase_C19"/>
</dbReference>
<dbReference type="InterPro" id="IPR001394">
    <property type="entry name" value="Peptidase_C19_UCH"/>
</dbReference>
<protein>
    <recommendedName>
        <fullName evidence="7">Ubiquitin carboxyl-terminal hydrolase</fullName>
        <ecNumber evidence="7">3.4.19.12</ecNumber>
    </recommendedName>
</protein>
<dbReference type="Proteomes" id="UP000708208">
    <property type="component" value="Unassembled WGS sequence"/>
</dbReference>
<evidence type="ECO:0000313" key="10">
    <source>
        <dbReference type="Proteomes" id="UP000708208"/>
    </source>
</evidence>
<evidence type="ECO:0000256" key="3">
    <source>
        <dbReference type="ARBA" id="ARBA00022670"/>
    </source>
</evidence>
<keyword evidence="6 7" id="KW-0788">Thiol protease</keyword>
<dbReference type="PROSITE" id="PS00973">
    <property type="entry name" value="USP_2"/>
    <property type="match status" value="1"/>
</dbReference>
<dbReference type="EC" id="3.4.19.12" evidence="7"/>
<accession>A0A8J2J596</accession>
<feature type="domain" description="USP" evidence="8">
    <location>
        <begin position="14"/>
        <end position="467"/>
    </location>
</feature>
<dbReference type="GO" id="GO:0006508">
    <property type="term" value="P:proteolysis"/>
    <property type="evidence" value="ECO:0007669"/>
    <property type="project" value="UniProtKB-KW"/>
</dbReference>
<dbReference type="GO" id="GO:0005634">
    <property type="term" value="C:nucleus"/>
    <property type="evidence" value="ECO:0007669"/>
    <property type="project" value="TreeGrafter"/>
</dbReference>
<dbReference type="PROSITE" id="PS50235">
    <property type="entry name" value="USP_3"/>
    <property type="match status" value="1"/>
</dbReference>
<keyword evidence="4 7" id="KW-0833">Ubl conjugation pathway</keyword>
<keyword evidence="3 7" id="KW-0645">Protease</keyword>
<gene>
    <name evidence="9" type="ORF">AFUS01_LOCUS4231</name>
</gene>
<dbReference type="InterPro" id="IPR018200">
    <property type="entry name" value="USP_CS"/>
</dbReference>
<evidence type="ECO:0000256" key="2">
    <source>
        <dbReference type="ARBA" id="ARBA00009085"/>
    </source>
</evidence>
<dbReference type="PROSITE" id="PS00972">
    <property type="entry name" value="USP_1"/>
    <property type="match status" value="1"/>
</dbReference>
<evidence type="ECO:0000256" key="7">
    <source>
        <dbReference type="RuleBase" id="RU366025"/>
    </source>
</evidence>
<evidence type="ECO:0000259" key="8">
    <source>
        <dbReference type="PROSITE" id="PS50235"/>
    </source>
</evidence>
<dbReference type="PANTHER" id="PTHR24006:SF888">
    <property type="entry name" value="UBIQUITIN CARBOXYL-TERMINAL HYDROLASE 30"/>
    <property type="match status" value="1"/>
</dbReference>
<comment type="catalytic activity">
    <reaction evidence="1 7">
        <text>Thiol-dependent hydrolysis of ester, thioester, amide, peptide and isopeptide bonds formed by the C-terminal Gly of ubiquitin (a 76-residue protein attached to proteins as an intracellular targeting signal).</text>
        <dbReference type="EC" id="3.4.19.12"/>
    </reaction>
</comment>
<dbReference type="AlphaFoldDB" id="A0A8J2J596"/>
<evidence type="ECO:0000256" key="6">
    <source>
        <dbReference type="ARBA" id="ARBA00022807"/>
    </source>
</evidence>
<dbReference type="PROSITE" id="PS51257">
    <property type="entry name" value="PROKAR_LIPOPROTEIN"/>
    <property type="match status" value="1"/>
</dbReference>
<dbReference type="GO" id="GO:0005829">
    <property type="term" value="C:cytosol"/>
    <property type="evidence" value="ECO:0007669"/>
    <property type="project" value="TreeGrafter"/>
</dbReference>
<comment type="similarity">
    <text evidence="2 7">Belongs to the peptidase C19 family.</text>
</comment>
<dbReference type="OrthoDB" id="2248014at2759"/>
<evidence type="ECO:0000256" key="4">
    <source>
        <dbReference type="ARBA" id="ARBA00022786"/>
    </source>
</evidence>
<dbReference type="PANTHER" id="PTHR24006">
    <property type="entry name" value="UBIQUITIN CARBOXYL-TERMINAL HYDROLASE"/>
    <property type="match status" value="1"/>
</dbReference>
<dbReference type="InterPro" id="IPR028889">
    <property type="entry name" value="USP"/>
</dbReference>
<dbReference type="EMBL" id="CAJVCH010026307">
    <property type="protein sequence ID" value="CAG7700237.1"/>
    <property type="molecule type" value="Genomic_DNA"/>
</dbReference>
<keyword evidence="5 7" id="KW-0378">Hydrolase</keyword>